<keyword evidence="3" id="KW-1185">Reference proteome</keyword>
<comment type="caution">
    <text evidence="2">The sequence shown here is derived from an EMBL/GenBank/DDBJ whole genome shotgun (WGS) entry which is preliminary data.</text>
</comment>
<keyword evidence="1" id="KW-0472">Membrane</keyword>
<accession>A0AAW0YAI0</accession>
<proteinExistence type="predicted"/>
<dbReference type="AlphaFoldDB" id="A0AAW0YAI0"/>
<name>A0AAW0YAI0_CHEQU</name>
<dbReference type="EMBL" id="JARKIK010000015">
    <property type="protein sequence ID" value="KAK8747224.1"/>
    <property type="molecule type" value="Genomic_DNA"/>
</dbReference>
<feature type="transmembrane region" description="Helical" evidence="1">
    <location>
        <begin position="39"/>
        <end position="57"/>
    </location>
</feature>
<gene>
    <name evidence="2" type="ORF">OTU49_016692</name>
</gene>
<organism evidence="2 3">
    <name type="scientific">Cherax quadricarinatus</name>
    <name type="common">Australian red claw crayfish</name>
    <dbReference type="NCBI Taxonomy" id="27406"/>
    <lineage>
        <taxon>Eukaryota</taxon>
        <taxon>Metazoa</taxon>
        <taxon>Ecdysozoa</taxon>
        <taxon>Arthropoda</taxon>
        <taxon>Crustacea</taxon>
        <taxon>Multicrustacea</taxon>
        <taxon>Malacostraca</taxon>
        <taxon>Eumalacostraca</taxon>
        <taxon>Eucarida</taxon>
        <taxon>Decapoda</taxon>
        <taxon>Pleocyemata</taxon>
        <taxon>Astacidea</taxon>
        <taxon>Parastacoidea</taxon>
        <taxon>Parastacidae</taxon>
        <taxon>Cherax</taxon>
    </lineage>
</organism>
<feature type="transmembrane region" description="Helical" evidence="1">
    <location>
        <begin position="12"/>
        <end position="33"/>
    </location>
</feature>
<evidence type="ECO:0000256" key="1">
    <source>
        <dbReference type="SAM" id="Phobius"/>
    </source>
</evidence>
<reference evidence="2 3" key="1">
    <citation type="journal article" date="2024" name="BMC Genomics">
        <title>Genome assembly of redclaw crayfish (Cherax quadricarinatus) provides insights into its immune adaptation and hypoxia tolerance.</title>
        <authorList>
            <person name="Liu Z."/>
            <person name="Zheng J."/>
            <person name="Li H."/>
            <person name="Fang K."/>
            <person name="Wang S."/>
            <person name="He J."/>
            <person name="Zhou D."/>
            <person name="Weng S."/>
            <person name="Chi M."/>
            <person name="Gu Z."/>
            <person name="He J."/>
            <person name="Li F."/>
            <person name="Wang M."/>
        </authorList>
    </citation>
    <scope>NUCLEOTIDE SEQUENCE [LARGE SCALE GENOMIC DNA]</scope>
    <source>
        <strain evidence="2">ZL_2023a</strain>
    </source>
</reference>
<keyword evidence="1" id="KW-1133">Transmembrane helix</keyword>
<evidence type="ECO:0000313" key="2">
    <source>
        <dbReference type="EMBL" id="KAK8747224.1"/>
    </source>
</evidence>
<keyword evidence="1" id="KW-0812">Transmembrane</keyword>
<dbReference type="Proteomes" id="UP001445076">
    <property type="component" value="Unassembled WGS sequence"/>
</dbReference>
<protein>
    <submittedName>
        <fullName evidence="2">Uncharacterized protein</fullName>
    </submittedName>
</protein>
<sequence>MQQLSNLIKQFYARYQFSVIIQTMPIIMVIAAKTKQLDYVLLTTILPSFIFSTVKILRNKRRAESFQARRMSSFGTSYPVVHKTGYNTCQPCLHICGHMYFKCKALLLSHSDSKGQIKDTFKETAYHRKCLIL</sequence>
<evidence type="ECO:0000313" key="3">
    <source>
        <dbReference type="Proteomes" id="UP001445076"/>
    </source>
</evidence>